<keyword evidence="3" id="KW-1185">Reference proteome</keyword>
<dbReference type="EMBL" id="PCDP01000034">
    <property type="protein sequence ID" value="PZM14403.1"/>
    <property type="molecule type" value="Genomic_DNA"/>
</dbReference>
<reference evidence="2 3" key="1">
    <citation type="journal article" date="2018" name="Sci. Rep.">
        <title>Rhizobium tumorigenes sp. nov., a novel plant tumorigenic bacterium isolated from cane gall tumors on thornless blackberry.</title>
        <authorList>
            <person name="Kuzmanovi N."/>
            <person name="Smalla K."/>
            <person name="Gronow S."/>
            <person name="PuBawska J."/>
        </authorList>
    </citation>
    <scope>NUCLEOTIDE SEQUENCE [LARGE SCALE GENOMIC DNA]</scope>
    <source>
        <strain evidence="2 3">CCBAU 85046</strain>
    </source>
</reference>
<dbReference type="OrthoDB" id="8228425at2"/>
<dbReference type="Proteomes" id="UP000248925">
    <property type="component" value="Unassembled WGS sequence"/>
</dbReference>
<evidence type="ECO:0000313" key="2">
    <source>
        <dbReference type="EMBL" id="PZM14403.1"/>
    </source>
</evidence>
<gene>
    <name evidence="2" type="ORF">CPY51_11585</name>
</gene>
<feature type="signal peptide" evidence="1">
    <location>
        <begin position="1"/>
        <end position="27"/>
    </location>
</feature>
<dbReference type="AlphaFoldDB" id="A0A2W4EUB3"/>
<feature type="chain" id="PRO_5016132959" evidence="1">
    <location>
        <begin position="28"/>
        <end position="200"/>
    </location>
</feature>
<organism evidence="2 3">
    <name type="scientific">Rhizobium tubonense</name>
    <dbReference type="NCBI Taxonomy" id="484088"/>
    <lineage>
        <taxon>Bacteria</taxon>
        <taxon>Pseudomonadati</taxon>
        <taxon>Pseudomonadota</taxon>
        <taxon>Alphaproteobacteria</taxon>
        <taxon>Hyphomicrobiales</taxon>
        <taxon>Rhizobiaceae</taxon>
        <taxon>Rhizobium/Agrobacterium group</taxon>
        <taxon>Rhizobium</taxon>
    </lineage>
</organism>
<comment type="caution">
    <text evidence="2">The sequence shown here is derived from an EMBL/GenBank/DDBJ whole genome shotgun (WGS) entry which is preliminary data.</text>
</comment>
<accession>A0A2W4EUB3</accession>
<name>A0A2W4EUB3_9HYPH</name>
<evidence type="ECO:0000313" key="3">
    <source>
        <dbReference type="Proteomes" id="UP000248925"/>
    </source>
</evidence>
<sequence length="200" mass="21365">MKRRGFLRLGAALAAFVLAGRGPNVMAADNSGSPAGLLLVDLEPDGMEPIFRRYRLLVVGQRDSKTASAFAEATVDVLAHFLPASRPRVARAADTRRVGILIGTRQQDVAIMTAESAEALFLAKAPFDDIREVPLRLIVSFGSHVLVCRTDFVDHHAYLLAQALVEHCDLLPAPAVAPSGVVPAHNGSLAYFAGQEMPGD</sequence>
<keyword evidence="1" id="KW-0732">Signal</keyword>
<protein>
    <submittedName>
        <fullName evidence="2">Uncharacterized protein</fullName>
    </submittedName>
</protein>
<dbReference type="Gene3D" id="3.40.190.10">
    <property type="entry name" value="Periplasmic binding protein-like II"/>
    <property type="match status" value="1"/>
</dbReference>
<evidence type="ECO:0000256" key="1">
    <source>
        <dbReference type="SAM" id="SignalP"/>
    </source>
</evidence>
<proteinExistence type="predicted"/>